<feature type="transmembrane region" description="Helical" evidence="2">
    <location>
        <begin position="7"/>
        <end position="27"/>
    </location>
</feature>
<comment type="caution">
    <text evidence="3">The sequence shown here is derived from an EMBL/GenBank/DDBJ whole genome shotgun (WGS) entry which is preliminary data.</text>
</comment>
<keyword evidence="2" id="KW-1133">Transmembrane helix</keyword>
<dbReference type="Proteomes" id="UP000178425">
    <property type="component" value="Unassembled WGS sequence"/>
</dbReference>
<evidence type="ECO:0000313" key="3">
    <source>
        <dbReference type="EMBL" id="OGF77759.1"/>
    </source>
</evidence>
<name>A0A1F5WQ27_9BACT</name>
<sequence>MDFKSKSIILASIIVAVIIVAAGFWYWSKSRQTQKETPTLGSFIFEKTQNPLEGQVPDTNPFKNRKNPLDSLYQNPFE</sequence>
<feature type="region of interest" description="Disordered" evidence="1">
    <location>
        <begin position="51"/>
        <end position="78"/>
    </location>
</feature>
<reference evidence="3 4" key="1">
    <citation type="journal article" date="2016" name="Nat. Commun.">
        <title>Thousands of microbial genomes shed light on interconnected biogeochemical processes in an aquifer system.</title>
        <authorList>
            <person name="Anantharaman K."/>
            <person name="Brown C.T."/>
            <person name="Hug L.A."/>
            <person name="Sharon I."/>
            <person name="Castelle C.J."/>
            <person name="Probst A.J."/>
            <person name="Thomas B.C."/>
            <person name="Singh A."/>
            <person name="Wilkins M.J."/>
            <person name="Karaoz U."/>
            <person name="Brodie E.L."/>
            <person name="Williams K.H."/>
            <person name="Hubbard S.S."/>
            <person name="Banfield J.F."/>
        </authorList>
    </citation>
    <scope>NUCLEOTIDE SEQUENCE [LARGE SCALE GENOMIC DNA]</scope>
</reference>
<organism evidence="3 4">
    <name type="scientific">Candidatus Giovannonibacteria bacterium RIFCSPHIGHO2_02_43_13</name>
    <dbReference type="NCBI Taxonomy" id="1798330"/>
    <lineage>
        <taxon>Bacteria</taxon>
        <taxon>Candidatus Giovannoniibacteriota</taxon>
    </lineage>
</organism>
<keyword evidence="2" id="KW-0472">Membrane</keyword>
<accession>A0A1F5WQ27</accession>
<evidence type="ECO:0000256" key="1">
    <source>
        <dbReference type="SAM" id="MobiDB-lite"/>
    </source>
</evidence>
<dbReference type="AlphaFoldDB" id="A0A1F5WQ27"/>
<evidence type="ECO:0000313" key="4">
    <source>
        <dbReference type="Proteomes" id="UP000178425"/>
    </source>
</evidence>
<dbReference type="EMBL" id="MFHI01000035">
    <property type="protein sequence ID" value="OGF77759.1"/>
    <property type="molecule type" value="Genomic_DNA"/>
</dbReference>
<keyword evidence="2" id="KW-0812">Transmembrane</keyword>
<feature type="compositionally biased region" description="Polar residues" evidence="1">
    <location>
        <begin position="51"/>
        <end position="62"/>
    </location>
</feature>
<proteinExistence type="predicted"/>
<protein>
    <submittedName>
        <fullName evidence="3">Uncharacterized protein</fullName>
    </submittedName>
</protein>
<gene>
    <name evidence="3" type="ORF">A2W54_03250</name>
</gene>
<evidence type="ECO:0000256" key="2">
    <source>
        <dbReference type="SAM" id="Phobius"/>
    </source>
</evidence>